<accession>A0A2I2FYH5</accession>
<dbReference type="GO" id="GO:0032259">
    <property type="term" value="P:methylation"/>
    <property type="evidence" value="ECO:0007669"/>
    <property type="project" value="UniProtKB-KW"/>
</dbReference>
<dbReference type="PIRSF" id="PIRSF005739">
    <property type="entry name" value="O-mtase"/>
    <property type="match status" value="1"/>
</dbReference>
<protein>
    <submittedName>
        <fullName evidence="7">S-adenosyl-L-methionine-dependent methyltransferase</fullName>
    </submittedName>
</protein>
<keyword evidence="3" id="KW-0949">S-adenosyl-L-methionine</keyword>
<dbReference type="InterPro" id="IPR036388">
    <property type="entry name" value="WH-like_DNA-bd_sf"/>
</dbReference>
<dbReference type="OrthoDB" id="2410195at2759"/>
<dbReference type="CDD" id="cd02440">
    <property type="entry name" value="AdoMet_MTases"/>
    <property type="match status" value="1"/>
</dbReference>
<dbReference type="EMBL" id="MSFO01000007">
    <property type="protein sequence ID" value="PLB45682.1"/>
    <property type="molecule type" value="Genomic_DNA"/>
</dbReference>
<feature type="active site" description="Proton acceptor" evidence="4">
    <location>
        <position position="290"/>
    </location>
</feature>
<dbReference type="Proteomes" id="UP000234275">
    <property type="component" value="Unassembled WGS sequence"/>
</dbReference>
<dbReference type="PANTHER" id="PTHR43712:SF1">
    <property type="entry name" value="HYPOTHETICAL O-METHYLTRANSFERASE (EUROFUNG)-RELATED"/>
    <property type="match status" value="1"/>
</dbReference>
<dbReference type="Gene3D" id="3.40.50.150">
    <property type="entry name" value="Vaccinia Virus protein VP39"/>
    <property type="match status" value="1"/>
</dbReference>
<keyword evidence="8" id="KW-1185">Reference proteome</keyword>
<evidence type="ECO:0000259" key="5">
    <source>
        <dbReference type="Pfam" id="PF00891"/>
    </source>
</evidence>
<evidence type="ECO:0000256" key="3">
    <source>
        <dbReference type="ARBA" id="ARBA00022691"/>
    </source>
</evidence>
<evidence type="ECO:0000313" key="7">
    <source>
        <dbReference type="EMBL" id="PLB45682.1"/>
    </source>
</evidence>
<dbReference type="SUPFAM" id="SSF46785">
    <property type="entry name" value="Winged helix' DNA-binding domain"/>
    <property type="match status" value="1"/>
</dbReference>
<dbReference type="InterPro" id="IPR036390">
    <property type="entry name" value="WH_DNA-bd_sf"/>
</dbReference>
<dbReference type="InterPro" id="IPR016461">
    <property type="entry name" value="COMT-like"/>
</dbReference>
<dbReference type="PROSITE" id="PS51683">
    <property type="entry name" value="SAM_OMT_II"/>
    <property type="match status" value="1"/>
</dbReference>
<evidence type="ECO:0000256" key="1">
    <source>
        <dbReference type="ARBA" id="ARBA00022603"/>
    </source>
</evidence>
<feature type="domain" description="O-methyltransferase C-terminal" evidence="5">
    <location>
        <begin position="157"/>
        <end position="360"/>
    </location>
</feature>
<dbReference type="RefSeq" id="XP_024700984.1">
    <property type="nucleotide sequence ID" value="XM_024845875.1"/>
</dbReference>
<feature type="domain" description="O-methyltransferase dimerisation" evidence="6">
    <location>
        <begin position="42"/>
        <end position="107"/>
    </location>
</feature>
<dbReference type="InterPro" id="IPR029063">
    <property type="entry name" value="SAM-dependent_MTases_sf"/>
</dbReference>
<sequence>MEVLAQQIRDIYSQTDDQGRKKIQNELEVLQSSLRTEMDTMWKLATGPVMLCVAKLGVDLGIFEALQQSSSGSLNVSEFSRLTHASAELLVRVLRAQAAFGLITQTNINEFTANKCTTALADPNIAGMVSYQSEHFGPVFQALPTFLRERDNQPVTSNKDTAFQKAFHTDLTAFEWMCQNPEQLKNLGKLMAIHRDRHWIETFPVEREVADVSISPHQAILVDVGGGYGQQAIAFRQRFPQLPGRVVVQDIPETLKHAAAVDGIEFMAHDFFKHQPIRAAKFYYLRHVLHDWPDEQAIAILRALIPALGPHSRIIVDEMVLPDTNVSEMGAFLDMAMLASLGGSERTRQEWVDLLDVAGLKVLEIVEYDPKQLCAIVAVPK</sequence>
<dbReference type="Gene3D" id="1.10.10.10">
    <property type="entry name" value="Winged helix-like DNA-binding domain superfamily/Winged helix DNA-binding domain"/>
    <property type="match status" value="1"/>
</dbReference>
<keyword evidence="1 7" id="KW-0489">Methyltransferase</keyword>
<feature type="non-terminal residue" evidence="7">
    <location>
        <position position="381"/>
    </location>
</feature>
<comment type="caution">
    <text evidence="7">The sequence shown here is derived from an EMBL/GenBank/DDBJ whole genome shotgun (WGS) entry which is preliminary data.</text>
</comment>
<dbReference type="SUPFAM" id="SSF53335">
    <property type="entry name" value="S-adenosyl-L-methionine-dependent methyltransferases"/>
    <property type="match status" value="1"/>
</dbReference>
<dbReference type="InterPro" id="IPR001077">
    <property type="entry name" value="COMT_C"/>
</dbReference>
<name>A0A2I2FYH5_9EURO</name>
<dbReference type="AlphaFoldDB" id="A0A2I2FYH5"/>
<dbReference type="Pfam" id="PF00891">
    <property type="entry name" value="Methyltransf_2"/>
    <property type="match status" value="1"/>
</dbReference>
<evidence type="ECO:0000256" key="2">
    <source>
        <dbReference type="ARBA" id="ARBA00022679"/>
    </source>
</evidence>
<dbReference type="PANTHER" id="PTHR43712">
    <property type="entry name" value="PUTATIVE (AFU_ORTHOLOGUE AFUA_4G14580)-RELATED"/>
    <property type="match status" value="1"/>
</dbReference>
<evidence type="ECO:0000313" key="8">
    <source>
        <dbReference type="Proteomes" id="UP000234275"/>
    </source>
</evidence>
<dbReference type="GeneID" id="36553574"/>
<evidence type="ECO:0000259" key="6">
    <source>
        <dbReference type="Pfam" id="PF08100"/>
    </source>
</evidence>
<proteinExistence type="predicted"/>
<dbReference type="VEuPathDB" id="FungiDB:P170DRAFT_389748"/>
<gene>
    <name evidence="7" type="ORF">P170DRAFT_389748</name>
</gene>
<reference evidence="7 8" key="1">
    <citation type="submission" date="2016-12" db="EMBL/GenBank/DDBJ databases">
        <title>The genomes of Aspergillus section Nigri reveals drivers in fungal speciation.</title>
        <authorList>
            <consortium name="DOE Joint Genome Institute"/>
            <person name="Vesth T.C."/>
            <person name="Nybo J."/>
            <person name="Theobald S."/>
            <person name="Brandl J."/>
            <person name="Frisvad J.C."/>
            <person name="Nielsen K.F."/>
            <person name="Lyhne E.K."/>
            <person name="Kogle M.E."/>
            <person name="Kuo A."/>
            <person name="Riley R."/>
            <person name="Clum A."/>
            <person name="Nolan M."/>
            <person name="Lipzen A."/>
            <person name="Salamov A."/>
            <person name="Henrissat B."/>
            <person name="Wiebenga A."/>
            <person name="De Vries R.P."/>
            <person name="Grigoriev I.V."/>
            <person name="Mortensen U.H."/>
            <person name="Andersen M.R."/>
            <person name="Baker S.E."/>
        </authorList>
    </citation>
    <scope>NUCLEOTIDE SEQUENCE [LARGE SCALE GENOMIC DNA]</scope>
    <source>
        <strain evidence="7 8">IBT 23096</strain>
    </source>
</reference>
<dbReference type="InterPro" id="IPR012967">
    <property type="entry name" value="COMT_dimerisation"/>
</dbReference>
<dbReference type="GO" id="GO:0044550">
    <property type="term" value="P:secondary metabolite biosynthetic process"/>
    <property type="evidence" value="ECO:0007669"/>
    <property type="project" value="UniProtKB-ARBA"/>
</dbReference>
<evidence type="ECO:0000256" key="4">
    <source>
        <dbReference type="PIRSR" id="PIRSR005739-1"/>
    </source>
</evidence>
<keyword evidence="2 7" id="KW-0808">Transferase</keyword>
<dbReference type="GO" id="GO:0008171">
    <property type="term" value="F:O-methyltransferase activity"/>
    <property type="evidence" value="ECO:0007669"/>
    <property type="project" value="InterPro"/>
</dbReference>
<organism evidence="7 8">
    <name type="scientific">Aspergillus steynii IBT 23096</name>
    <dbReference type="NCBI Taxonomy" id="1392250"/>
    <lineage>
        <taxon>Eukaryota</taxon>
        <taxon>Fungi</taxon>
        <taxon>Dikarya</taxon>
        <taxon>Ascomycota</taxon>
        <taxon>Pezizomycotina</taxon>
        <taxon>Eurotiomycetes</taxon>
        <taxon>Eurotiomycetidae</taxon>
        <taxon>Eurotiales</taxon>
        <taxon>Aspergillaceae</taxon>
        <taxon>Aspergillus</taxon>
        <taxon>Aspergillus subgen. Circumdati</taxon>
    </lineage>
</organism>
<dbReference type="Pfam" id="PF08100">
    <property type="entry name" value="Dimerisation"/>
    <property type="match status" value="1"/>
</dbReference>